<dbReference type="EMBL" id="FNXT01000679">
    <property type="protein sequence ID" value="SZX66017.1"/>
    <property type="molecule type" value="Genomic_DNA"/>
</dbReference>
<gene>
    <name evidence="2" type="ORF">BQ4739_LOCUS6468</name>
</gene>
<accession>A0A383VKG6</accession>
<keyword evidence="3" id="KW-1185">Reference proteome</keyword>
<dbReference type="Proteomes" id="UP000256970">
    <property type="component" value="Unassembled WGS sequence"/>
</dbReference>
<evidence type="ECO:0000313" key="3">
    <source>
        <dbReference type="Proteomes" id="UP000256970"/>
    </source>
</evidence>
<proteinExistence type="predicted"/>
<dbReference type="GO" id="GO:0070682">
    <property type="term" value="P:proteasome regulatory particle assembly"/>
    <property type="evidence" value="ECO:0007669"/>
    <property type="project" value="InterPro"/>
</dbReference>
<dbReference type="InterPro" id="IPR038966">
    <property type="entry name" value="TMA17"/>
</dbReference>
<evidence type="ECO:0000256" key="1">
    <source>
        <dbReference type="SAM" id="MobiDB-lite"/>
    </source>
</evidence>
<feature type="compositionally biased region" description="Low complexity" evidence="1">
    <location>
        <begin position="105"/>
        <end position="129"/>
    </location>
</feature>
<sequence>MAANVAASLLEIERDRLLGSISHLERSVDELKAAIAAEGPDQDYRDAINENVVVIAKYRARVAALEEEIQRVKSGSTSLLSAVPVVDEDNMQQAISQLRQQMGLAPSPAGDSAAQQQQQQGSTAAADQQRPADMELDHSASAASAAACGAAAEASRNAEQQQQQPGQQAQGSSGVWL</sequence>
<reference evidence="2 3" key="1">
    <citation type="submission" date="2016-10" db="EMBL/GenBank/DDBJ databases">
        <authorList>
            <person name="Cai Z."/>
        </authorList>
    </citation>
    <scope>NUCLEOTIDE SEQUENCE [LARGE SCALE GENOMIC DNA]</scope>
</reference>
<evidence type="ECO:0000313" key="2">
    <source>
        <dbReference type="EMBL" id="SZX66017.1"/>
    </source>
</evidence>
<dbReference type="PANTHER" id="PTHR40422">
    <property type="entry name" value="TRANSLATION MACHINERY-ASSOCIATED PROTEIN 17"/>
    <property type="match status" value="1"/>
</dbReference>
<feature type="region of interest" description="Disordered" evidence="1">
    <location>
        <begin position="101"/>
        <end position="177"/>
    </location>
</feature>
<dbReference type="PANTHER" id="PTHR40422:SF1">
    <property type="entry name" value="TRANSLATION MACHINERY-ASSOCIATED PROTEIN 17"/>
    <property type="match status" value="1"/>
</dbReference>
<feature type="compositionally biased region" description="Low complexity" evidence="1">
    <location>
        <begin position="139"/>
        <end position="177"/>
    </location>
</feature>
<protein>
    <submittedName>
        <fullName evidence="2">Uncharacterized protein</fullName>
    </submittedName>
</protein>
<dbReference type="GO" id="GO:0030674">
    <property type="term" value="F:protein-macromolecule adaptor activity"/>
    <property type="evidence" value="ECO:0007669"/>
    <property type="project" value="TreeGrafter"/>
</dbReference>
<dbReference type="STRING" id="3088.A0A383VKG6"/>
<dbReference type="AlphaFoldDB" id="A0A383VKG6"/>
<organism evidence="2 3">
    <name type="scientific">Tetradesmus obliquus</name>
    <name type="common">Green alga</name>
    <name type="synonym">Acutodesmus obliquus</name>
    <dbReference type="NCBI Taxonomy" id="3088"/>
    <lineage>
        <taxon>Eukaryota</taxon>
        <taxon>Viridiplantae</taxon>
        <taxon>Chlorophyta</taxon>
        <taxon>core chlorophytes</taxon>
        <taxon>Chlorophyceae</taxon>
        <taxon>CS clade</taxon>
        <taxon>Sphaeropleales</taxon>
        <taxon>Scenedesmaceae</taxon>
        <taxon>Tetradesmus</taxon>
    </lineage>
</organism>
<name>A0A383VKG6_TETOB</name>